<dbReference type="InterPro" id="IPR004030">
    <property type="entry name" value="NOS_N"/>
</dbReference>
<evidence type="ECO:0000313" key="8">
    <source>
        <dbReference type="Proteomes" id="UP000711047"/>
    </source>
</evidence>
<dbReference type="PANTHER" id="PTHR43410:SF1">
    <property type="entry name" value="NITRIC OXIDE SYNTHASE"/>
    <property type="match status" value="1"/>
</dbReference>
<gene>
    <name evidence="7" type="ORF">HQN87_13705</name>
</gene>
<evidence type="ECO:0000256" key="1">
    <source>
        <dbReference type="ARBA" id="ARBA00022617"/>
    </source>
</evidence>
<keyword evidence="4" id="KW-0408">Iron</keyword>
<dbReference type="Gene3D" id="3.90.440.10">
    <property type="entry name" value="Nitric Oxide Synthase,Heme Domain,Chain A domain 2"/>
    <property type="match status" value="1"/>
</dbReference>
<dbReference type="Gene3D" id="3.90.1230.10">
    <property type="entry name" value="Nitric Oxide Synthase, Chain A, domain 3"/>
    <property type="match status" value="1"/>
</dbReference>
<dbReference type="SUPFAM" id="SSF56512">
    <property type="entry name" value="Nitric oxide (NO) synthase oxygenase domain"/>
    <property type="match status" value="1"/>
</dbReference>
<keyword evidence="8" id="KW-1185">Reference proteome</keyword>
<dbReference type="RefSeq" id="WP_173133917.1">
    <property type="nucleotide sequence ID" value="NZ_JABMKX010000007.1"/>
</dbReference>
<keyword evidence="2" id="KW-0479">Metal-binding</keyword>
<evidence type="ECO:0000313" key="7">
    <source>
        <dbReference type="EMBL" id="NQX46392.1"/>
    </source>
</evidence>
<dbReference type="InterPro" id="IPR044943">
    <property type="entry name" value="NOS_dom_1"/>
</dbReference>
<sequence length="421" mass="47191">MNRIHQQRNVDELTGQAESFITVCYQELEKSQSELERRLADIHEEVILTGTYIHTEEELAHGARMAWRHNSRCIGRLFWHSLAVIDARGAETVEEVAGALLRHVEQAYNGGKVRPVITVFRSDEQPDRTIRIWNHQLIRYAGYPGDGEQPRAGDPASDEFTAVCRKLGWQGSGGDFDILPLVISIGGEEPRWFPVPPGLVQEIPLTHPEIGRFPELCLRWYPVPVVSDMCLEIGGIRYPAAPFNGWYMETEIGSRNLGDIERYNRLPAVADLLGLDRSTNTSLWKDRALLELNRAVLHSFKQAGVSIVDHHTAADQFVRFQEQESRQGREVSGKWGWLIPPMSPSSTPIWNDNTLRDLHLSPRFMYQKKAYADKLDAAAAAGPSGEADGSASLHVGPDEPAPESELQGATEALTCPFHHPR</sequence>
<dbReference type="InterPro" id="IPR050607">
    <property type="entry name" value="NOS"/>
</dbReference>
<evidence type="ECO:0000259" key="6">
    <source>
        <dbReference type="PROSITE" id="PS60001"/>
    </source>
</evidence>
<dbReference type="PANTHER" id="PTHR43410">
    <property type="entry name" value="NITRIC OXIDE SYNTHASE OXYGENASE"/>
    <property type="match status" value="1"/>
</dbReference>
<feature type="domain" description="Nitric oxide synthase (NOS)" evidence="6">
    <location>
        <begin position="72"/>
        <end position="79"/>
    </location>
</feature>
<comment type="caution">
    <text evidence="7">The sequence shown here is derived from an EMBL/GenBank/DDBJ whole genome shotgun (WGS) entry which is preliminary data.</text>
</comment>
<evidence type="ECO:0000256" key="3">
    <source>
        <dbReference type="ARBA" id="ARBA00023002"/>
    </source>
</evidence>
<dbReference type="InterPro" id="IPR044940">
    <property type="entry name" value="NOS_dom_2"/>
</dbReference>
<feature type="compositionally biased region" description="Low complexity" evidence="5">
    <location>
        <begin position="380"/>
        <end position="392"/>
    </location>
</feature>
<dbReference type="Proteomes" id="UP000711047">
    <property type="component" value="Unassembled WGS sequence"/>
</dbReference>
<feature type="region of interest" description="Disordered" evidence="5">
    <location>
        <begin position="380"/>
        <end position="421"/>
    </location>
</feature>
<evidence type="ECO:0000256" key="5">
    <source>
        <dbReference type="SAM" id="MobiDB-lite"/>
    </source>
</evidence>
<dbReference type="Pfam" id="PF02898">
    <property type="entry name" value="NO_synthase"/>
    <property type="match status" value="1"/>
</dbReference>
<dbReference type="InterPro" id="IPR044944">
    <property type="entry name" value="NOS_dom_3"/>
</dbReference>
<dbReference type="PROSITE" id="PS60001">
    <property type="entry name" value="NOS"/>
    <property type="match status" value="1"/>
</dbReference>
<keyword evidence="1" id="KW-0349">Heme</keyword>
<organism evidence="7 8">
    <name type="scientific">Paenibacillus tritici</name>
    <dbReference type="NCBI Taxonomy" id="1873425"/>
    <lineage>
        <taxon>Bacteria</taxon>
        <taxon>Bacillati</taxon>
        <taxon>Bacillota</taxon>
        <taxon>Bacilli</taxon>
        <taxon>Bacillales</taxon>
        <taxon>Paenibacillaceae</taxon>
        <taxon>Paenibacillus</taxon>
    </lineage>
</organism>
<proteinExistence type="predicted"/>
<dbReference type="InterPro" id="IPR036119">
    <property type="entry name" value="NOS_N_sf"/>
</dbReference>
<dbReference type="EMBL" id="JABMKX010000007">
    <property type="protein sequence ID" value="NQX46392.1"/>
    <property type="molecule type" value="Genomic_DNA"/>
</dbReference>
<keyword evidence="3" id="KW-0560">Oxidoreductase</keyword>
<accession>A0ABX2DP61</accession>
<evidence type="ECO:0000256" key="4">
    <source>
        <dbReference type="ARBA" id="ARBA00023004"/>
    </source>
</evidence>
<reference evidence="7 8" key="1">
    <citation type="submission" date="2020-05" db="EMBL/GenBank/DDBJ databases">
        <title>Paenibacillus glebae, sp. nov., Paenibacillus humi sp. nov., Paenibacillus pedi sp. nov., Paenibacillus terrestris sp. nov. and Paenibacillus terricola sp. nov., isolated from a forest top soil sample.</title>
        <authorList>
            <person name="Qi S."/>
            <person name="Carlier A."/>
            <person name="Cnockaert M."/>
            <person name="Vandamme P."/>
        </authorList>
    </citation>
    <scope>NUCLEOTIDE SEQUENCE [LARGE SCALE GENOMIC DNA]</scope>
    <source>
        <strain evidence="7 8">LMG 29502</strain>
    </source>
</reference>
<protein>
    <submittedName>
        <fullName evidence="7">Nitric oxide synthase oxygenase</fullName>
    </submittedName>
</protein>
<dbReference type="Gene3D" id="3.90.340.10">
    <property type="entry name" value="Nitric Oxide Synthase, Chain A, domain 1"/>
    <property type="match status" value="1"/>
</dbReference>
<evidence type="ECO:0000256" key="2">
    <source>
        <dbReference type="ARBA" id="ARBA00022723"/>
    </source>
</evidence>
<name>A0ABX2DP61_9BACL</name>